<sequence>MSRTTISVPPALHDRLSAEKPDDESWPAFLESLLDGRDEFTMNSLSEDDVDRIARQTATEVEDRMTRR</sequence>
<comment type="caution">
    <text evidence="2">The sequence shown here is derived from an EMBL/GenBank/DDBJ whole genome shotgun (WGS) entry which is preliminary data.</text>
</comment>
<name>A0A6B0GP54_9EURY</name>
<dbReference type="EMBL" id="WSZK01000036">
    <property type="protein sequence ID" value="MWG36480.1"/>
    <property type="molecule type" value="Genomic_DNA"/>
</dbReference>
<accession>A0A6B0GP54</accession>
<feature type="region of interest" description="Disordered" evidence="1">
    <location>
        <begin position="1"/>
        <end position="24"/>
    </location>
</feature>
<keyword evidence="3" id="KW-1185">Reference proteome</keyword>
<evidence type="ECO:0000313" key="3">
    <source>
        <dbReference type="Proteomes" id="UP000451471"/>
    </source>
</evidence>
<evidence type="ECO:0000313" key="2">
    <source>
        <dbReference type="EMBL" id="MWG36480.1"/>
    </source>
</evidence>
<dbReference type="OrthoDB" id="9187at2157"/>
<reference evidence="2 3" key="1">
    <citation type="submission" date="2019-12" db="EMBL/GenBank/DDBJ databases">
        <title>Halocatena pleomorpha gen. nov. sp. nov., an extremely halophilic archaeon of family Halobacteriaceae isolated from saltpan soil.</title>
        <authorList>
            <person name="Pal Y."/>
            <person name="Verma A."/>
            <person name="Krishnamurthi S."/>
            <person name="Kumar P."/>
        </authorList>
    </citation>
    <scope>NUCLEOTIDE SEQUENCE [LARGE SCALE GENOMIC DNA]</scope>
    <source>
        <strain evidence="2 3">JCM 16495</strain>
    </source>
</reference>
<gene>
    <name evidence="2" type="ORF">GQS65_18650</name>
</gene>
<dbReference type="AlphaFoldDB" id="A0A6B0GP54"/>
<evidence type="ECO:0000256" key="1">
    <source>
        <dbReference type="SAM" id="MobiDB-lite"/>
    </source>
</evidence>
<proteinExistence type="predicted"/>
<dbReference type="RefSeq" id="WP_158206136.1">
    <property type="nucleotide sequence ID" value="NZ_WSZK01000036.1"/>
</dbReference>
<protein>
    <recommendedName>
        <fullName evidence="4">CopG family transcriptional regulator</fullName>
    </recommendedName>
</protein>
<organism evidence="2 3">
    <name type="scientific">Halomarina oriensis</name>
    <dbReference type="NCBI Taxonomy" id="671145"/>
    <lineage>
        <taxon>Archaea</taxon>
        <taxon>Methanobacteriati</taxon>
        <taxon>Methanobacteriota</taxon>
        <taxon>Stenosarchaea group</taxon>
        <taxon>Halobacteria</taxon>
        <taxon>Halobacteriales</taxon>
        <taxon>Natronomonadaceae</taxon>
        <taxon>Halomarina</taxon>
    </lineage>
</organism>
<evidence type="ECO:0008006" key="4">
    <source>
        <dbReference type="Google" id="ProtNLM"/>
    </source>
</evidence>
<dbReference type="Proteomes" id="UP000451471">
    <property type="component" value="Unassembled WGS sequence"/>
</dbReference>